<name>A0ABP8ZTL1_9MICO</name>
<comment type="caution">
    <text evidence="1">The sequence shown here is derived from an EMBL/GenBank/DDBJ whole genome shotgun (WGS) entry which is preliminary data.</text>
</comment>
<dbReference type="Gene3D" id="3.40.50.300">
    <property type="entry name" value="P-loop containing nucleotide triphosphate hydrolases"/>
    <property type="match status" value="1"/>
</dbReference>
<sequence>MSAPRRILIYGVTGAGKTTAAIRIGERLGLPVVLADEIGWLPGWTNRPLDEQIAMAESAAAGDAWVFDSAYATWKDRVHPLADLVIGLDYPRWFSLQRVTRRALHRVITRQELFAGNRETWRQLLSRDSIVLWHFRSWKRKRRTMRAWVDDGSGPPVLLFRRARELERWIDDL</sequence>
<evidence type="ECO:0000313" key="1">
    <source>
        <dbReference type="EMBL" id="GAA4765028.1"/>
    </source>
</evidence>
<organism evidence="1 2">
    <name type="scientific">Microbacterium gilvum</name>
    <dbReference type="NCBI Taxonomy" id="1336204"/>
    <lineage>
        <taxon>Bacteria</taxon>
        <taxon>Bacillati</taxon>
        <taxon>Actinomycetota</taxon>
        <taxon>Actinomycetes</taxon>
        <taxon>Micrococcales</taxon>
        <taxon>Microbacteriaceae</taxon>
        <taxon>Microbacterium</taxon>
    </lineage>
</organism>
<dbReference type="InterPro" id="IPR027417">
    <property type="entry name" value="P-loop_NTPase"/>
</dbReference>
<evidence type="ECO:0000313" key="2">
    <source>
        <dbReference type="Proteomes" id="UP001501645"/>
    </source>
</evidence>
<dbReference type="Pfam" id="PF01745">
    <property type="entry name" value="IPT"/>
    <property type="match status" value="1"/>
</dbReference>
<dbReference type="RefSeq" id="WP_345435570.1">
    <property type="nucleotide sequence ID" value="NZ_BAABKO010000001.1"/>
</dbReference>
<gene>
    <name evidence="1" type="ORF">GCM10023351_04850</name>
</gene>
<dbReference type="EMBL" id="BAABKO010000001">
    <property type="protein sequence ID" value="GAA4765028.1"/>
    <property type="molecule type" value="Genomic_DNA"/>
</dbReference>
<dbReference type="PANTHER" id="PTHR37816:SF1">
    <property type="entry name" value="TOXIN"/>
    <property type="match status" value="1"/>
</dbReference>
<reference evidence="2" key="1">
    <citation type="journal article" date="2019" name="Int. J. Syst. Evol. Microbiol.">
        <title>The Global Catalogue of Microorganisms (GCM) 10K type strain sequencing project: providing services to taxonomists for standard genome sequencing and annotation.</title>
        <authorList>
            <consortium name="The Broad Institute Genomics Platform"/>
            <consortium name="The Broad Institute Genome Sequencing Center for Infectious Disease"/>
            <person name="Wu L."/>
            <person name="Ma J."/>
        </authorList>
    </citation>
    <scope>NUCLEOTIDE SEQUENCE [LARGE SCALE GENOMIC DNA]</scope>
    <source>
        <strain evidence="2">JCM 18537</strain>
    </source>
</reference>
<protein>
    <submittedName>
        <fullName evidence="1">AAA family ATPase</fullName>
    </submittedName>
</protein>
<dbReference type="PANTHER" id="PTHR37816">
    <property type="entry name" value="YALI0E33011P"/>
    <property type="match status" value="1"/>
</dbReference>
<accession>A0ABP8ZTL1</accession>
<proteinExistence type="predicted"/>
<keyword evidence="2" id="KW-1185">Reference proteome</keyword>
<dbReference type="InterPro" id="IPR052922">
    <property type="entry name" value="Cytidylate_Kinase-2"/>
</dbReference>
<dbReference type="SUPFAM" id="SSF52540">
    <property type="entry name" value="P-loop containing nucleoside triphosphate hydrolases"/>
    <property type="match status" value="1"/>
</dbReference>
<dbReference type="Proteomes" id="UP001501645">
    <property type="component" value="Unassembled WGS sequence"/>
</dbReference>